<protein>
    <submittedName>
        <fullName evidence="2">Beta-hydroxyacyl-ACP dehydratase</fullName>
    </submittedName>
</protein>
<dbReference type="Pfam" id="PF07977">
    <property type="entry name" value="FabA"/>
    <property type="match status" value="1"/>
</dbReference>
<sequence>MYNNIIACLPYKSSFLFVDNVTALSDNGVTGEYTLKPDSFFYEDHFIGNPVTPGVIITEIMAQIGLVVFAIYLMTDDKIGTDVVMSKDSFPLLTSTEVSFFKMVLPGEKVTVSSEKEFFRFGKLKCKVEMHNEQAELVARGVFAGIVKNALINKQK</sequence>
<dbReference type="InterPro" id="IPR029069">
    <property type="entry name" value="HotDog_dom_sf"/>
</dbReference>
<gene>
    <name evidence="2" type="ORF">EPL05_18605</name>
</gene>
<dbReference type="InterPro" id="IPR013114">
    <property type="entry name" value="FabA_FabZ"/>
</dbReference>
<dbReference type="GO" id="GO:0016829">
    <property type="term" value="F:lyase activity"/>
    <property type="evidence" value="ECO:0007669"/>
    <property type="project" value="UniProtKB-KW"/>
</dbReference>
<dbReference type="PANTHER" id="PTHR30272:SF1">
    <property type="entry name" value="3-HYDROXYACYL-[ACYL-CARRIER-PROTEIN] DEHYDRATASE"/>
    <property type="match status" value="1"/>
</dbReference>
<dbReference type="Proteomes" id="UP000286701">
    <property type="component" value="Unassembled WGS sequence"/>
</dbReference>
<dbReference type="EMBL" id="SBIW01000008">
    <property type="protein sequence ID" value="RWY49417.1"/>
    <property type="molecule type" value="Genomic_DNA"/>
</dbReference>
<dbReference type="Gene3D" id="3.10.129.10">
    <property type="entry name" value="Hotdog Thioesterase"/>
    <property type="match status" value="1"/>
</dbReference>
<keyword evidence="1" id="KW-0456">Lyase</keyword>
<proteinExistence type="predicted"/>
<evidence type="ECO:0000256" key="1">
    <source>
        <dbReference type="ARBA" id="ARBA00023239"/>
    </source>
</evidence>
<dbReference type="SUPFAM" id="SSF54637">
    <property type="entry name" value="Thioesterase/thiol ester dehydrase-isomerase"/>
    <property type="match status" value="1"/>
</dbReference>
<dbReference type="RefSeq" id="WP_128535489.1">
    <property type="nucleotide sequence ID" value="NZ_SBIW01000008.1"/>
</dbReference>
<evidence type="ECO:0000313" key="3">
    <source>
        <dbReference type="Proteomes" id="UP000286701"/>
    </source>
</evidence>
<name>A0A444MKT0_9SPHI</name>
<organism evidence="2 3">
    <name type="scientific">Mucilaginibacter gilvus</name>
    <dbReference type="NCBI Taxonomy" id="2305909"/>
    <lineage>
        <taxon>Bacteria</taxon>
        <taxon>Pseudomonadati</taxon>
        <taxon>Bacteroidota</taxon>
        <taxon>Sphingobacteriia</taxon>
        <taxon>Sphingobacteriales</taxon>
        <taxon>Sphingobacteriaceae</taxon>
        <taxon>Mucilaginibacter</taxon>
    </lineage>
</organism>
<reference evidence="2 3" key="1">
    <citation type="submission" date="2019-01" db="EMBL/GenBank/DDBJ databases">
        <title>Mucilaginibacter antarcticum sp. nov., isolated from antarctic soil.</title>
        <authorList>
            <person name="Yan Y.-Q."/>
            <person name="Du Z.-J."/>
        </authorList>
    </citation>
    <scope>NUCLEOTIDE SEQUENCE [LARGE SCALE GENOMIC DNA]</scope>
    <source>
        <strain evidence="2 3">F01003</strain>
    </source>
</reference>
<dbReference type="AlphaFoldDB" id="A0A444MKT0"/>
<accession>A0A444MKT0</accession>
<evidence type="ECO:0000313" key="2">
    <source>
        <dbReference type="EMBL" id="RWY49417.1"/>
    </source>
</evidence>
<dbReference type="OrthoDB" id="9772788at2"/>
<keyword evidence="3" id="KW-1185">Reference proteome</keyword>
<dbReference type="PANTHER" id="PTHR30272">
    <property type="entry name" value="3-HYDROXYACYL-[ACYL-CARRIER-PROTEIN] DEHYDRATASE"/>
    <property type="match status" value="1"/>
</dbReference>
<comment type="caution">
    <text evidence="2">The sequence shown here is derived from an EMBL/GenBank/DDBJ whole genome shotgun (WGS) entry which is preliminary data.</text>
</comment>